<dbReference type="InterPro" id="IPR001086">
    <property type="entry name" value="Preph_deHydtase"/>
</dbReference>
<evidence type="ECO:0000313" key="7">
    <source>
        <dbReference type="EMBL" id="CAG8672094.1"/>
    </source>
</evidence>
<dbReference type="Pfam" id="PF00800">
    <property type="entry name" value="PDT"/>
    <property type="match status" value="1"/>
</dbReference>
<dbReference type="Gene3D" id="3.40.50.450">
    <property type="match status" value="1"/>
</dbReference>
<evidence type="ECO:0000256" key="4">
    <source>
        <dbReference type="ARBA" id="ARBA00023239"/>
    </source>
</evidence>
<dbReference type="PANTHER" id="PTHR21022:SF19">
    <property type="entry name" value="PREPHENATE DEHYDRATASE-RELATED"/>
    <property type="match status" value="1"/>
</dbReference>
<dbReference type="Pfam" id="PF12694">
    <property type="entry name" value="cpYpsA"/>
    <property type="match status" value="1"/>
</dbReference>
<sequence length="355" mass="40776">MFFDLIFRVGGQTGIDRIFQDEFFEFSKDKKKQLINNQEFIVYITNTIHFVLTGFCPKGRKCEDGTIDNKYPMVELDIDDYSYRTDKNIEFSDGVLIIQGDLTNDYDEVVKWIVNNNIRSLNISGARKSNLLGVDLQVKIVCKKFMNNIHDEILQNSGFLISDSIRRFYTLGPEGSFSYFTAQEIFQKMREKCANVEIVLLKEKSELIKILPILRHDECLLVPTQVNGVDTFEQNHLFERFKIKLEIETPVRYALLSVQNDISGIEELYSHESAFEECKNWICMKLPNVRKISVGSTSEAAKIASFSHSASLSNISCSMLYNRNVLETDISDLSSNKTTFVFVSNHEGLNILIKI</sequence>
<evidence type="ECO:0000256" key="2">
    <source>
        <dbReference type="ARBA" id="ARBA00023141"/>
    </source>
</evidence>
<protein>
    <submittedName>
        <fullName evidence="7">38694_t:CDS:1</fullName>
    </submittedName>
</protein>
<keyword evidence="3" id="KW-0584">Phenylalanine biosynthesis</keyword>
<reference evidence="7 8" key="1">
    <citation type="submission" date="2021-06" db="EMBL/GenBank/DDBJ databases">
        <authorList>
            <person name="Kallberg Y."/>
            <person name="Tangrot J."/>
            <person name="Rosling A."/>
        </authorList>
    </citation>
    <scope>NUCLEOTIDE SEQUENCE [LARGE SCALE GENOMIC DNA]</scope>
    <source>
        <strain evidence="7 8">120-4 pot B 10/14</strain>
    </source>
</reference>
<dbReference type="PROSITE" id="PS51171">
    <property type="entry name" value="PREPHENATE_DEHYDR_3"/>
    <property type="match status" value="1"/>
</dbReference>
<keyword evidence="8" id="KW-1185">Reference proteome</keyword>
<comment type="caution">
    <text evidence="7">The sequence shown here is derived from an EMBL/GenBank/DDBJ whole genome shotgun (WGS) entry which is preliminary data.</text>
</comment>
<keyword evidence="4" id="KW-0456">Lyase</keyword>
<comment type="pathway">
    <text evidence="5">Amino-acid biosynthesis.</text>
</comment>
<dbReference type="SUPFAM" id="SSF53850">
    <property type="entry name" value="Periplasmic binding protein-like II"/>
    <property type="match status" value="1"/>
</dbReference>
<evidence type="ECO:0000256" key="5">
    <source>
        <dbReference type="ARBA" id="ARBA00029440"/>
    </source>
</evidence>
<feature type="domain" description="Prephenate dehydratase" evidence="6">
    <location>
        <begin position="167"/>
        <end position="345"/>
    </location>
</feature>
<evidence type="ECO:0000256" key="3">
    <source>
        <dbReference type="ARBA" id="ARBA00023222"/>
    </source>
</evidence>
<dbReference type="InterPro" id="IPR024755">
    <property type="entry name" value="cpYpsA"/>
</dbReference>
<dbReference type="EMBL" id="CAJVQB010005877">
    <property type="protein sequence ID" value="CAG8672094.1"/>
    <property type="molecule type" value="Genomic_DNA"/>
</dbReference>
<proteinExistence type="predicted"/>
<evidence type="ECO:0000313" key="8">
    <source>
        <dbReference type="Proteomes" id="UP000789901"/>
    </source>
</evidence>
<dbReference type="Proteomes" id="UP000789901">
    <property type="component" value="Unassembled WGS sequence"/>
</dbReference>
<keyword evidence="1" id="KW-0028">Amino-acid biosynthesis</keyword>
<evidence type="ECO:0000256" key="1">
    <source>
        <dbReference type="ARBA" id="ARBA00022605"/>
    </source>
</evidence>
<dbReference type="Gene3D" id="3.40.190.10">
    <property type="entry name" value="Periplasmic binding protein-like II"/>
    <property type="match status" value="2"/>
</dbReference>
<accession>A0ABN7UU90</accession>
<evidence type="ECO:0000259" key="6">
    <source>
        <dbReference type="PROSITE" id="PS51171"/>
    </source>
</evidence>
<dbReference type="PANTHER" id="PTHR21022">
    <property type="entry name" value="PREPHENATE DEHYDRATASE P PROTEIN"/>
    <property type="match status" value="1"/>
</dbReference>
<name>A0ABN7UU90_GIGMA</name>
<gene>
    <name evidence="7" type="ORF">GMARGA_LOCUS10480</name>
</gene>
<keyword evidence="2" id="KW-0057">Aromatic amino acid biosynthesis</keyword>
<organism evidence="7 8">
    <name type="scientific">Gigaspora margarita</name>
    <dbReference type="NCBI Taxonomy" id="4874"/>
    <lineage>
        <taxon>Eukaryota</taxon>
        <taxon>Fungi</taxon>
        <taxon>Fungi incertae sedis</taxon>
        <taxon>Mucoromycota</taxon>
        <taxon>Glomeromycotina</taxon>
        <taxon>Glomeromycetes</taxon>
        <taxon>Diversisporales</taxon>
        <taxon>Gigasporaceae</taxon>
        <taxon>Gigaspora</taxon>
    </lineage>
</organism>